<dbReference type="SUPFAM" id="SSF53163">
    <property type="entry name" value="HybD-like"/>
    <property type="match status" value="1"/>
</dbReference>
<accession>A0A1G9MVW7</accession>
<protein>
    <submittedName>
        <fullName evidence="1">Putative sporulation protein YyaC</fullName>
    </submittedName>
</protein>
<dbReference type="Pfam" id="PF06866">
    <property type="entry name" value="DUF1256"/>
    <property type="match status" value="1"/>
</dbReference>
<dbReference type="InterPro" id="IPR023430">
    <property type="entry name" value="Pept_HybD-like_dom_sf"/>
</dbReference>
<name>A0A1G9MVW7_9FIRM</name>
<sequence length="240" mass="26967">MCLLRIKYDDKNALFELTTQISKIIDDDTVIICIGTDRCILDSLGPVVGKILESMNIKNTIYGIIGETINALNINEKLEYIKSMHPTSKIVAIDACVGSKRSIGQIHVYKGPIIPGEGVGKSLPSIGDYSIIGIVSDSDLFSSKDLNFVVNMAEVIAFSMNFNKSINNYEYQKMNLSTNGYEFVYDQSIKKVVYGKQEDFIKSDIDNNTNNPIYSNIFYNKVNEILMRVLLVVILMWSFL</sequence>
<dbReference type="EMBL" id="FNGW01000003">
    <property type="protein sequence ID" value="SDL78436.1"/>
    <property type="molecule type" value="Genomic_DNA"/>
</dbReference>
<keyword evidence="2" id="KW-1185">Reference proteome</keyword>
<dbReference type="STRING" id="1121325.SAMN04515677_103380"/>
<dbReference type="Proteomes" id="UP000199068">
    <property type="component" value="Unassembled WGS sequence"/>
</dbReference>
<proteinExistence type="predicted"/>
<dbReference type="AlphaFoldDB" id="A0A1G9MVW7"/>
<evidence type="ECO:0000313" key="2">
    <source>
        <dbReference type="Proteomes" id="UP000199068"/>
    </source>
</evidence>
<reference evidence="1 2" key="1">
    <citation type="submission" date="2016-10" db="EMBL/GenBank/DDBJ databases">
        <authorList>
            <person name="de Groot N.N."/>
        </authorList>
    </citation>
    <scope>NUCLEOTIDE SEQUENCE [LARGE SCALE GENOMIC DNA]</scope>
    <source>
        <strain evidence="1 2">DSM 797</strain>
    </source>
</reference>
<dbReference type="NCBIfam" id="TIGR02841">
    <property type="entry name" value="spore_YyaC"/>
    <property type="match status" value="1"/>
</dbReference>
<gene>
    <name evidence="1" type="ORF">SAMN04515677_103380</name>
</gene>
<dbReference type="InterPro" id="IPR009665">
    <property type="entry name" value="YyaC"/>
</dbReference>
<dbReference type="RefSeq" id="WP_092725067.1">
    <property type="nucleotide sequence ID" value="NZ_FNGW01000003.1"/>
</dbReference>
<evidence type="ECO:0000313" key="1">
    <source>
        <dbReference type="EMBL" id="SDL78436.1"/>
    </source>
</evidence>
<organism evidence="1 2">
    <name type="scientific">Romboutsia lituseburensis DSM 797</name>
    <dbReference type="NCBI Taxonomy" id="1121325"/>
    <lineage>
        <taxon>Bacteria</taxon>
        <taxon>Bacillati</taxon>
        <taxon>Bacillota</taxon>
        <taxon>Clostridia</taxon>
        <taxon>Peptostreptococcales</taxon>
        <taxon>Peptostreptococcaceae</taxon>
        <taxon>Romboutsia</taxon>
    </lineage>
</organism>